<keyword evidence="3" id="KW-0949">S-adenosyl-L-methionine</keyword>
<dbReference type="EMBL" id="ML977501">
    <property type="protein sequence ID" value="KAF2131922.1"/>
    <property type="molecule type" value="Genomic_DNA"/>
</dbReference>
<evidence type="ECO:0000256" key="2">
    <source>
        <dbReference type="ARBA" id="ARBA00022679"/>
    </source>
</evidence>
<dbReference type="SMART" id="SM00317">
    <property type="entry name" value="SET"/>
    <property type="match status" value="1"/>
</dbReference>
<dbReference type="PANTHER" id="PTHR45747">
    <property type="entry name" value="HISTONE-LYSINE N-METHYLTRANSFERASE E(Z)"/>
    <property type="match status" value="1"/>
</dbReference>
<comment type="catalytic activity">
    <reaction evidence="6">
        <text>L-lysyl(27)-[histone H3] + 3 S-adenosyl-L-methionine = N(6),N(6),N(6)-trimethyl-L-lysyl(27)-[histone H3] + 3 S-adenosyl-L-homocysteine + 3 H(+)</text>
        <dbReference type="Rhea" id="RHEA:60292"/>
        <dbReference type="Rhea" id="RHEA-COMP:15535"/>
        <dbReference type="Rhea" id="RHEA-COMP:15548"/>
        <dbReference type="ChEBI" id="CHEBI:15378"/>
        <dbReference type="ChEBI" id="CHEBI:29969"/>
        <dbReference type="ChEBI" id="CHEBI:57856"/>
        <dbReference type="ChEBI" id="CHEBI:59789"/>
        <dbReference type="ChEBI" id="CHEBI:61961"/>
        <dbReference type="EC" id="2.1.1.356"/>
    </reaction>
</comment>
<keyword evidence="11" id="KW-1185">Reference proteome</keyword>
<evidence type="ECO:0000256" key="4">
    <source>
        <dbReference type="ARBA" id="ARBA00023015"/>
    </source>
</evidence>
<dbReference type="AlphaFoldDB" id="A0A6A6AIX6"/>
<dbReference type="GO" id="GO:0005634">
    <property type="term" value="C:nucleus"/>
    <property type="evidence" value="ECO:0007669"/>
    <property type="project" value="TreeGrafter"/>
</dbReference>
<keyword evidence="5" id="KW-0804">Transcription</keyword>
<evidence type="ECO:0008006" key="12">
    <source>
        <dbReference type="Google" id="ProtNLM"/>
    </source>
</evidence>
<dbReference type="GO" id="GO:0032259">
    <property type="term" value="P:methylation"/>
    <property type="evidence" value="ECO:0007669"/>
    <property type="project" value="UniProtKB-KW"/>
</dbReference>
<evidence type="ECO:0000256" key="6">
    <source>
        <dbReference type="ARBA" id="ARBA00048568"/>
    </source>
</evidence>
<evidence type="ECO:0000256" key="1">
    <source>
        <dbReference type="ARBA" id="ARBA00022603"/>
    </source>
</evidence>
<dbReference type="InterPro" id="IPR001214">
    <property type="entry name" value="SET_dom"/>
</dbReference>
<feature type="region of interest" description="Disordered" evidence="7">
    <location>
        <begin position="360"/>
        <end position="390"/>
    </location>
</feature>
<feature type="compositionally biased region" description="Polar residues" evidence="7">
    <location>
        <begin position="407"/>
        <end position="424"/>
    </location>
</feature>
<dbReference type="GeneID" id="54403848"/>
<dbReference type="PROSITE" id="PS50280">
    <property type="entry name" value="SET"/>
    <property type="match status" value="1"/>
</dbReference>
<sequence length="844" mass="95397">MVASIVQRQHLDVGDVEAVRSHVESCLERHLGNRSKSHATTTWAVMRRQRTCHEREIRARQRSQRYSNLPAQSEKDEQYVSPFTNMSSIQTPFINKPTKERLGDITQEIFGTASSKDGVIRSSWNALRTTYKSTAIQVPPFTEYVSLKNNILTDNESKLLATPYFDEASGSSTSLLADLPLRYEMRHDENALLDLRAEQCRFYTDSVNAFLCEIGLTWDNVLYWLLAPSQAIKRINGSLAGNHSFERLLLERSAHHAENFQRDEESREAILFDRNSRKWRKFLLQLTEPTADKLRLVALACAAVLHECGFSIWYLVQQSKVMRLYKVGKTNHATGTSKFTYKETVCRVCHEHNCVVHGELKENPENDSDSEDQANQASQDTAPAHTHDDSDLENLINYKVPTNPNAILGHTSANIHTPKTNNPSDGKRLSKWRLQDSKTQWEERKPFFPCNHEGTCDDAQCRCYREGISCEKTCKCSSSCHRRFPGCTCLSTPGKRACDSEKCLCLKSHRECDADLCSACGATEILDPVNRYDESILSDRCFNVSIQRGVPRKTLLGNSQVHGFGLYMGEDTKEGEYIGEYTGETISIKEGTRREIIAEYKRTLYTFQLNLKQDVDATYMGNKTRFMNNADDKFTNCKSKILLCNTVFRIGIYAESDIKAGTELFFNYHYTKEQMQNFKRPDGKVIAIKQTVNPKGKSKSSATASHKPPLPAHLVHPAAKPRKLQTSKNSRTARAAKRATQLSEQALRNSFTSHPISDTDHDGEWADVDADTSQQGDTAAEASDVYDMPGDSPDDSTSRHKLSKRRTRVRGMSSVVAVKTKKDGARSSVLRSKRKRPMVSSDEE</sequence>
<dbReference type="InterPro" id="IPR026489">
    <property type="entry name" value="CXC_dom"/>
</dbReference>
<dbReference type="Gene3D" id="2.170.270.10">
    <property type="entry name" value="SET domain"/>
    <property type="match status" value="1"/>
</dbReference>
<keyword evidence="1" id="KW-0489">Methyltransferase</keyword>
<dbReference type="Pfam" id="PF00856">
    <property type="entry name" value="SET"/>
    <property type="match status" value="1"/>
</dbReference>
<accession>A0A6A6AIX6</accession>
<feature type="region of interest" description="Disordered" evidence="7">
    <location>
        <begin position="693"/>
        <end position="844"/>
    </location>
</feature>
<dbReference type="Pfam" id="PF18264">
    <property type="entry name" value="preSET_CXC"/>
    <property type="match status" value="1"/>
</dbReference>
<feature type="region of interest" description="Disordered" evidence="7">
    <location>
        <begin position="407"/>
        <end position="429"/>
    </location>
</feature>
<dbReference type="PANTHER" id="PTHR45747:SF4">
    <property type="entry name" value="HISTONE-LYSINE N-METHYLTRANSFERASE E(Z)"/>
    <property type="match status" value="1"/>
</dbReference>
<dbReference type="Proteomes" id="UP000799771">
    <property type="component" value="Unassembled WGS sequence"/>
</dbReference>
<dbReference type="InterPro" id="IPR046341">
    <property type="entry name" value="SET_dom_sf"/>
</dbReference>
<keyword evidence="4" id="KW-0805">Transcription regulation</keyword>
<dbReference type="InterPro" id="IPR045318">
    <property type="entry name" value="EZH1/2-like"/>
</dbReference>
<name>A0A6A6AIX6_9PLEO</name>
<feature type="compositionally biased region" description="Basic residues" evidence="7">
    <location>
        <begin position="799"/>
        <end position="809"/>
    </location>
</feature>
<feature type="domain" description="CXC" evidence="9">
    <location>
        <begin position="426"/>
        <end position="537"/>
    </location>
</feature>
<organism evidence="10 11">
    <name type="scientific">Dothidotthia symphoricarpi CBS 119687</name>
    <dbReference type="NCBI Taxonomy" id="1392245"/>
    <lineage>
        <taxon>Eukaryota</taxon>
        <taxon>Fungi</taxon>
        <taxon>Dikarya</taxon>
        <taxon>Ascomycota</taxon>
        <taxon>Pezizomycotina</taxon>
        <taxon>Dothideomycetes</taxon>
        <taxon>Pleosporomycetidae</taxon>
        <taxon>Pleosporales</taxon>
        <taxon>Dothidotthiaceae</taxon>
        <taxon>Dothidotthia</taxon>
    </lineage>
</organism>
<dbReference type="RefSeq" id="XP_033526309.1">
    <property type="nucleotide sequence ID" value="XM_033663416.1"/>
</dbReference>
<dbReference type="GO" id="GO:0140951">
    <property type="term" value="F:histone H3K27 trimethyltransferase activity"/>
    <property type="evidence" value="ECO:0007669"/>
    <property type="project" value="UniProtKB-EC"/>
</dbReference>
<evidence type="ECO:0000313" key="10">
    <source>
        <dbReference type="EMBL" id="KAF2131922.1"/>
    </source>
</evidence>
<evidence type="ECO:0000259" key="9">
    <source>
        <dbReference type="PROSITE" id="PS51633"/>
    </source>
</evidence>
<evidence type="ECO:0000313" key="11">
    <source>
        <dbReference type="Proteomes" id="UP000799771"/>
    </source>
</evidence>
<reference evidence="10" key="1">
    <citation type="journal article" date="2020" name="Stud. Mycol.">
        <title>101 Dothideomycetes genomes: a test case for predicting lifestyles and emergence of pathogens.</title>
        <authorList>
            <person name="Haridas S."/>
            <person name="Albert R."/>
            <person name="Binder M."/>
            <person name="Bloem J."/>
            <person name="Labutti K."/>
            <person name="Salamov A."/>
            <person name="Andreopoulos B."/>
            <person name="Baker S."/>
            <person name="Barry K."/>
            <person name="Bills G."/>
            <person name="Bluhm B."/>
            <person name="Cannon C."/>
            <person name="Castanera R."/>
            <person name="Culley D."/>
            <person name="Daum C."/>
            <person name="Ezra D."/>
            <person name="Gonzalez J."/>
            <person name="Henrissat B."/>
            <person name="Kuo A."/>
            <person name="Liang C."/>
            <person name="Lipzen A."/>
            <person name="Lutzoni F."/>
            <person name="Magnuson J."/>
            <person name="Mondo S."/>
            <person name="Nolan M."/>
            <person name="Ohm R."/>
            <person name="Pangilinan J."/>
            <person name="Park H.-J."/>
            <person name="Ramirez L."/>
            <person name="Alfaro M."/>
            <person name="Sun H."/>
            <person name="Tritt A."/>
            <person name="Yoshinaga Y."/>
            <person name="Zwiers L.-H."/>
            <person name="Turgeon B."/>
            <person name="Goodwin S."/>
            <person name="Spatafora J."/>
            <person name="Crous P."/>
            <person name="Grigoriev I."/>
        </authorList>
    </citation>
    <scope>NUCLEOTIDE SEQUENCE</scope>
    <source>
        <strain evidence="10">CBS 119687</strain>
    </source>
</reference>
<dbReference type="GO" id="GO:0031507">
    <property type="term" value="P:heterochromatin formation"/>
    <property type="evidence" value="ECO:0007669"/>
    <property type="project" value="TreeGrafter"/>
</dbReference>
<protein>
    <recommendedName>
        <fullName evidence="12">SET domain-containing protein</fullName>
    </recommendedName>
</protein>
<dbReference type="SUPFAM" id="SSF82199">
    <property type="entry name" value="SET domain"/>
    <property type="match status" value="1"/>
</dbReference>
<dbReference type="InterPro" id="IPR041355">
    <property type="entry name" value="Pre-SET_CXC"/>
</dbReference>
<proteinExistence type="predicted"/>
<evidence type="ECO:0000256" key="5">
    <source>
        <dbReference type="ARBA" id="ARBA00023163"/>
    </source>
</evidence>
<dbReference type="PROSITE" id="PS51633">
    <property type="entry name" value="CXC"/>
    <property type="match status" value="1"/>
</dbReference>
<feature type="compositionally biased region" description="Polar residues" evidence="7">
    <location>
        <begin position="740"/>
        <end position="756"/>
    </location>
</feature>
<dbReference type="GO" id="GO:0003682">
    <property type="term" value="F:chromatin binding"/>
    <property type="evidence" value="ECO:0007669"/>
    <property type="project" value="TreeGrafter"/>
</dbReference>
<gene>
    <name evidence="10" type="ORF">P153DRAFT_285701</name>
</gene>
<dbReference type="OrthoDB" id="6141102at2759"/>
<evidence type="ECO:0000256" key="7">
    <source>
        <dbReference type="SAM" id="MobiDB-lite"/>
    </source>
</evidence>
<keyword evidence="2" id="KW-0808">Transferase</keyword>
<evidence type="ECO:0000256" key="3">
    <source>
        <dbReference type="ARBA" id="ARBA00022691"/>
    </source>
</evidence>
<evidence type="ECO:0000259" key="8">
    <source>
        <dbReference type="PROSITE" id="PS50280"/>
    </source>
</evidence>
<feature type="domain" description="SET" evidence="8">
    <location>
        <begin position="552"/>
        <end position="669"/>
    </location>
</feature>